<dbReference type="SUPFAM" id="SSF47077">
    <property type="entry name" value="T4 endonuclease V"/>
    <property type="match status" value="1"/>
</dbReference>
<proteinExistence type="predicted"/>
<dbReference type="EMBL" id="MK770119">
    <property type="protein sequence ID" value="QCW23839.1"/>
    <property type="molecule type" value="Genomic_DNA"/>
</dbReference>
<protein>
    <submittedName>
        <fullName evidence="2">Endonuclease V</fullName>
    </submittedName>
</protein>
<keyword evidence="2" id="KW-0378">Hydrolase</keyword>
<evidence type="ECO:0000313" key="2">
    <source>
        <dbReference type="EMBL" id="QCW23839.1"/>
    </source>
</evidence>
<accession>A0A4Y5P1K8</accession>
<dbReference type="Pfam" id="PF03013">
    <property type="entry name" value="Pyr_excise"/>
    <property type="match status" value="1"/>
</dbReference>
<feature type="active site" description="Proton acceptor" evidence="1">
    <location>
        <position position="23"/>
    </location>
</feature>
<dbReference type="InterPro" id="IPR024796">
    <property type="entry name" value="T4_endonuc_V"/>
</dbReference>
<sequence>MTRINLVPVQDLTDQHLMREYQELPRILGNVRKGIAAGKTPKNYKIPKEYVLGTGHMTFFYDKLEFLRKRQNELIEELLNRSYNIQFIDGLDLSEFPECWKGDYEPTVEAEELSRARIHEKIALKPDWYKHWGLHYSECDPDDVFAIFGKI</sequence>
<gene>
    <name evidence="2" type="ORF">AAS21_gp101</name>
</gene>
<dbReference type="PIRSF" id="PIRSF001000">
    <property type="entry name" value="PDG_ENDV"/>
    <property type="match status" value="1"/>
</dbReference>
<evidence type="ECO:0000256" key="1">
    <source>
        <dbReference type="PIRSR" id="PIRSR001000-1"/>
    </source>
</evidence>
<dbReference type="Gene3D" id="1.10.440.10">
    <property type="entry name" value="T4 endonuclease V"/>
    <property type="match status" value="1"/>
</dbReference>
<keyword evidence="2" id="KW-0540">Nuclease</keyword>
<keyword evidence="3" id="KW-1185">Reference proteome</keyword>
<dbReference type="GO" id="GO:0004519">
    <property type="term" value="F:endonuclease activity"/>
    <property type="evidence" value="ECO:0007669"/>
    <property type="project" value="UniProtKB-KW"/>
</dbReference>
<dbReference type="InterPro" id="IPR004260">
    <property type="entry name" value="Pyr-dimer_DNA_glycosylase"/>
</dbReference>
<dbReference type="Proteomes" id="UP000308921">
    <property type="component" value="Segment"/>
</dbReference>
<name>A0A4Y5P1K8_9CAUD</name>
<reference evidence="2 3" key="1">
    <citation type="submission" date="2019-04" db="EMBL/GenBank/DDBJ databases">
        <title>Complete genome sequence of Pantoea bacteriophage vB_PagS_AAS21.</title>
        <authorList>
            <person name="Truncaite L."/>
            <person name="Simoliuniene M."/>
            <person name="Zajanckauskaite A."/>
            <person name="Meskys R."/>
            <person name="Simoliunas E."/>
        </authorList>
    </citation>
    <scope>NUCLEOTIDE SEQUENCE [LARGE SCALE GENOMIC DNA]</scope>
</reference>
<evidence type="ECO:0000313" key="3">
    <source>
        <dbReference type="Proteomes" id="UP000308921"/>
    </source>
</evidence>
<keyword evidence="2" id="KW-0255">Endonuclease</keyword>
<organism evidence="2 3">
    <name type="scientific">Pantoea phage vB_PagS_AAS21</name>
    <dbReference type="NCBI Taxonomy" id="2575261"/>
    <lineage>
        <taxon>Viruses</taxon>
        <taxon>Duplodnaviria</taxon>
        <taxon>Heunggongvirae</taxon>
        <taxon>Uroviricota</taxon>
        <taxon>Caudoviricetes</taxon>
        <taxon>Demerecviridae</taxon>
        <taxon>Keyvirus</taxon>
        <taxon>Keyvirus AAS21</taxon>
    </lineage>
</organism>